<dbReference type="PANTHER" id="PTHR42794">
    <property type="entry name" value="HEMIN IMPORT ATP-BINDING PROTEIN HMUV"/>
    <property type="match status" value="1"/>
</dbReference>
<dbReference type="AlphaFoldDB" id="A0A2J8HV02"/>
<dbReference type="CDD" id="cd03214">
    <property type="entry name" value="ABC_Iron-Siderophores_B12_Hemin"/>
    <property type="match status" value="1"/>
</dbReference>
<evidence type="ECO:0000256" key="3">
    <source>
        <dbReference type="ARBA" id="ARBA00022840"/>
    </source>
</evidence>
<feature type="domain" description="ABC transporter" evidence="6">
    <location>
        <begin position="27"/>
        <end position="262"/>
    </location>
</feature>
<evidence type="ECO:0000256" key="5">
    <source>
        <dbReference type="ARBA" id="ARBA00037066"/>
    </source>
</evidence>
<dbReference type="RefSeq" id="WP_102967099.1">
    <property type="nucleotide sequence ID" value="NZ_POSK01000017.1"/>
</dbReference>
<dbReference type="NCBIfam" id="NF010068">
    <property type="entry name" value="PRK13548.1"/>
    <property type="match status" value="1"/>
</dbReference>
<protein>
    <submittedName>
        <fullName evidence="7">Heme ABC transporter ATP-binding protein</fullName>
    </submittedName>
</protein>
<organism evidence="7 8">
    <name type="scientific">Vibrio diazotrophicus</name>
    <dbReference type="NCBI Taxonomy" id="685"/>
    <lineage>
        <taxon>Bacteria</taxon>
        <taxon>Pseudomonadati</taxon>
        <taxon>Pseudomonadota</taxon>
        <taxon>Gammaproteobacteria</taxon>
        <taxon>Vibrionales</taxon>
        <taxon>Vibrionaceae</taxon>
        <taxon>Vibrio</taxon>
    </lineage>
</organism>
<dbReference type="GO" id="GO:0016887">
    <property type="term" value="F:ATP hydrolysis activity"/>
    <property type="evidence" value="ECO:0007669"/>
    <property type="project" value="InterPro"/>
</dbReference>
<dbReference type="Gene3D" id="3.40.50.300">
    <property type="entry name" value="P-loop containing nucleotide triphosphate hydrolases"/>
    <property type="match status" value="1"/>
</dbReference>
<evidence type="ECO:0000313" key="7">
    <source>
        <dbReference type="EMBL" id="PNI02031.1"/>
    </source>
</evidence>
<dbReference type="EMBL" id="POSK01000017">
    <property type="protein sequence ID" value="PNI02031.1"/>
    <property type="molecule type" value="Genomic_DNA"/>
</dbReference>
<dbReference type="SUPFAM" id="SSF52540">
    <property type="entry name" value="P-loop containing nucleoside triphosphate hydrolases"/>
    <property type="match status" value="1"/>
</dbReference>
<evidence type="ECO:0000313" key="8">
    <source>
        <dbReference type="Proteomes" id="UP000236449"/>
    </source>
</evidence>
<dbReference type="Pfam" id="PF00005">
    <property type="entry name" value="ABC_tran"/>
    <property type="match status" value="1"/>
</dbReference>
<comment type="caution">
    <text evidence="7">The sequence shown here is derived from an EMBL/GenBank/DDBJ whole genome shotgun (WGS) entry which is preliminary data.</text>
</comment>
<proteinExistence type="predicted"/>
<evidence type="ECO:0000256" key="2">
    <source>
        <dbReference type="ARBA" id="ARBA00022741"/>
    </source>
</evidence>
<keyword evidence="1" id="KW-0813">Transport</keyword>
<sequence length="279" mass="30551">MLSLLSSKFTSSNAVQESIEYSGIETVEIRHLSVTLGDQKILDDIDLTLNRGEFTVLLGPNGTGKSTLLKALTGEINTKGEFALFGQKRDSWPAPLLAKHLGVLPQSSSLSFNFMAKEVIELGGIGLTMSNRQLEDVVAKYMCETDVEHLRFRSYPTLSGGEKQRVHLARVLTQLEQSDHNKILLLDEPTSALDIHHQHTTLALARKLANEGATVVAVLHDLNLAAQYADRIVILNKGNIAADDIPAKALKPEIIEAVYHHKVDIIAHPTHGHPVVIAK</sequence>
<comment type="function">
    <text evidence="5">Part of the ABC transporter complex HmuTUV involved in hemin import. Responsible for energy coupling to the transport system.</text>
</comment>
<evidence type="ECO:0000256" key="4">
    <source>
        <dbReference type="ARBA" id="ARBA00022967"/>
    </source>
</evidence>
<gene>
    <name evidence="7" type="ORF">C1N32_19055</name>
</gene>
<name>A0A2J8HV02_VIBDI</name>
<evidence type="ECO:0000256" key="1">
    <source>
        <dbReference type="ARBA" id="ARBA00022448"/>
    </source>
</evidence>
<dbReference type="Proteomes" id="UP000236449">
    <property type="component" value="Unassembled WGS sequence"/>
</dbReference>
<dbReference type="InterPro" id="IPR027417">
    <property type="entry name" value="P-loop_NTPase"/>
</dbReference>
<dbReference type="InterPro" id="IPR003593">
    <property type="entry name" value="AAA+_ATPase"/>
</dbReference>
<evidence type="ECO:0000259" key="6">
    <source>
        <dbReference type="PROSITE" id="PS50893"/>
    </source>
</evidence>
<dbReference type="PROSITE" id="PS50893">
    <property type="entry name" value="ABC_TRANSPORTER_2"/>
    <property type="match status" value="1"/>
</dbReference>
<dbReference type="GO" id="GO:0005524">
    <property type="term" value="F:ATP binding"/>
    <property type="evidence" value="ECO:0007669"/>
    <property type="project" value="UniProtKB-KW"/>
</dbReference>
<keyword evidence="2" id="KW-0547">Nucleotide-binding</keyword>
<keyword evidence="4" id="KW-1278">Translocase</keyword>
<keyword evidence="3 7" id="KW-0067">ATP-binding</keyword>
<dbReference type="OrthoDB" id="5292475at2"/>
<dbReference type="InterPro" id="IPR003439">
    <property type="entry name" value="ABC_transporter-like_ATP-bd"/>
</dbReference>
<dbReference type="PANTHER" id="PTHR42794:SF1">
    <property type="entry name" value="HEMIN IMPORT ATP-BINDING PROTEIN HMUV"/>
    <property type="match status" value="1"/>
</dbReference>
<reference evidence="7 8" key="1">
    <citation type="submission" date="2018-01" db="EMBL/GenBank/DDBJ databases">
        <title>Draft genome sequences of six Vibrio diazotrophicus strains isolated from deep-sea sediments of the Baltic Sea.</title>
        <authorList>
            <person name="Castillo D."/>
            <person name="Vandieken V."/>
            <person name="Chiang O."/>
            <person name="Middelboe M."/>
        </authorList>
    </citation>
    <scope>NUCLEOTIDE SEQUENCE [LARGE SCALE GENOMIC DNA]</scope>
    <source>
        <strain evidence="7 8">60.27F</strain>
    </source>
</reference>
<dbReference type="SMART" id="SM00382">
    <property type="entry name" value="AAA"/>
    <property type="match status" value="1"/>
</dbReference>
<accession>A0A2J8HV02</accession>